<dbReference type="HOGENOM" id="CLU_178404_0_0_3"/>
<dbReference type="InParanoid" id="Q7NMM4"/>
<keyword evidence="2" id="KW-1185">Reference proteome</keyword>
<dbReference type="eggNOG" id="ENOG50330HJ">
    <property type="taxonomic scope" value="Bacteria"/>
</dbReference>
<evidence type="ECO:0000313" key="2">
    <source>
        <dbReference type="Proteomes" id="UP000000557"/>
    </source>
</evidence>
<dbReference type="AlphaFoldDB" id="Q7NMM4"/>
<reference evidence="1 2" key="1">
    <citation type="journal article" date="2003" name="DNA Res.">
        <title>Complete genome structure of Gloeobacter violaceus PCC 7421, a cyanobacterium that lacks thylakoids.</title>
        <authorList>
            <person name="Nakamura Y."/>
            <person name="Kaneko T."/>
            <person name="Sato S."/>
            <person name="Mimuro M."/>
            <person name="Miyashita H."/>
            <person name="Tsuchiya T."/>
            <person name="Sasamoto S."/>
            <person name="Watanabe A."/>
            <person name="Kawashima K."/>
            <person name="Kishida Y."/>
            <person name="Kiyokawa C."/>
            <person name="Kohara M."/>
            <person name="Matsumoto M."/>
            <person name="Matsuno A."/>
            <person name="Nakazaki N."/>
            <person name="Shimpo S."/>
            <person name="Takeuchi C."/>
            <person name="Yamada M."/>
            <person name="Tabata S."/>
        </authorList>
    </citation>
    <scope>NUCLEOTIDE SEQUENCE [LARGE SCALE GENOMIC DNA]</scope>
    <source>
        <strain evidence="2">ATCC 29082 / PCC 7421</strain>
    </source>
</reference>
<reference evidence="1 2" key="2">
    <citation type="journal article" date="2003" name="DNA Res.">
        <title>Complete genome structure of Gloeobacter violaceus PCC 7421, a cyanobacterium that lacks thylakoids (supplement).</title>
        <authorList>
            <person name="Nakamura Y."/>
            <person name="Kaneko T."/>
            <person name="Sato S."/>
            <person name="Mimuro M."/>
            <person name="Miyashita H."/>
            <person name="Tsuchiya T."/>
            <person name="Sasamoto S."/>
            <person name="Watanabe A."/>
            <person name="Kawashima K."/>
            <person name="Kishida Y."/>
            <person name="Kiyokawa C."/>
            <person name="Kohara M."/>
            <person name="Matsumoto M."/>
            <person name="Matsuno A."/>
            <person name="Nakazaki N."/>
            <person name="Shimpo S."/>
            <person name="Takeuchi C."/>
            <person name="Yamada M."/>
            <person name="Tabata S."/>
        </authorList>
    </citation>
    <scope>NUCLEOTIDE SEQUENCE [LARGE SCALE GENOMIC DNA]</scope>
    <source>
        <strain evidence="2">ATCC 29082 / PCC 7421</strain>
    </source>
</reference>
<dbReference type="KEGG" id="gvi:gsl0741"/>
<sequence>MIRQMCWLPMTETGGMQVLHLRTHPSQPWVPYNQRPEYVVSDYNEPDGSKGWACYQKLLRAGWSLVPTSLAMHEPVLSERLESA</sequence>
<organism evidence="1 2">
    <name type="scientific">Gloeobacter violaceus (strain ATCC 29082 / PCC 7421)</name>
    <dbReference type="NCBI Taxonomy" id="251221"/>
    <lineage>
        <taxon>Bacteria</taxon>
        <taxon>Bacillati</taxon>
        <taxon>Cyanobacteriota</taxon>
        <taxon>Cyanophyceae</taxon>
        <taxon>Gloeobacterales</taxon>
        <taxon>Gloeobacteraceae</taxon>
        <taxon>Gloeobacter</taxon>
    </lineage>
</organism>
<dbReference type="EMBL" id="BA000045">
    <property type="protein sequence ID" value="BAC88682.1"/>
    <property type="molecule type" value="Genomic_DNA"/>
</dbReference>
<proteinExistence type="predicted"/>
<gene>
    <name evidence="1" type="ordered locus">gsl0741</name>
</gene>
<evidence type="ECO:0000313" key="1">
    <source>
        <dbReference type="EMBL" id="BAC88682.1"/>
    </source>
</evidence>
<dbReference type="EnsemblBacteria" id="BAC88682">
    <property type="protein sequence ID" value="BAC88682"/>
    <property type="gene ID" value="BAC88682"/>
</dbReference>
<accession>Q7NMM4</accession>
<protein>
    <submittedName>
        <fullName evidence="1">Gsl0741 protein</fullName>
    </submittedName>
</protein>
<dbReference type="Proteomes" id="UP000000557">
    <property type="component" value="Chromosome"/>
</dbReference>
<dbReference type="OrthoDB" id="425717at2"/>
<dbReference type="PhylomeDB" id="Q7NMM4"/>
<name>Q7NMM4_GLOVI</name>